<dbReference type="InterPro" id="IPR006073">
    <property type="entry name" value="GTP-bd"/>
</dbReference>
<dbReference type="RefSeq" id="WP_200255738.1">
    <property type="nucleotide sequence ID" value="NZ_NRSH01000002.1"/>
</dbReference>
<keyword evidence="9 10" id="KW-0131">Cell cycle</keyword>
<dbReference type="InterPro" id="IPR019987">
    <property type="entry name" value="GTP-bd_ribosome_bio_YsxC"/>
</dbReference>
<dbReference type="HAMAP" id="MF_00321">
    <property type="entry name" value="GTPase_EngB"/>
    <property type="match status" value="1"/>
</dbReference>
<protein>
    <recommendedName>
        <fullName evidence="10">Probable GTP-binding protein EngB</fullName>
    </recommendedName>
</protein>
<dbReference type="InterPro" id="IPR030393">
    <property type="entry name" value="G_ENGB_dom"/>
</dbReference>
<evidence type="ECO:0000256" key="3">
    <source>
        <dbReference type="ARBA" id="ARBA00022618"/>
    </source>
</evidence>
<evidence type="ECO:0000256" key="8">
    <source>
        <dbReference type="ARBA" id="ARBA00023210"/>
    </source>
</evidence>
<keyword evidence="5 10" id="KW-0547">Nucleotide-binding</keyword>
<accession>A0ABS1E5E9</accession>
<evidence type="ECO:0000256" key="5">
    <source>
        <dbReference type="ARBA" id="ARBA00022741"/>
    </source>
</evidence>
<dbReference type="CDD" id="cd01876">
    <property type="entry name" value="YihA_EngB"/>
    <property type="match status" value="1"/>
</dbReference>
<evidence type="ECO:0000256" key="6">
    <source>
        <dbReference type="ARBA" id="ARBA00022842"/>
    </source>
</evidence>
<dbReference type="Pfam" id="PF01926">
    <property type="entry name" value="MMR_HSR1"/>
    <property type="match status" value="1"/>
</dbReference>
<dbReference type="Proteomes" id="UP000738126">
    <property type="component" value="Unassembled WGS sequence"/>
</dbReference>
<dbReference type="NCBIfam" id="TIGR03598">
    <property type="entry name" value="GTPase_YsxC"/>
    <property type="match status" value="1"/>
</dbReference>
<name>A0ABS1E5E9_9GAMM</name>
<evidence type="ECO:0000256" key="9">
    <source>
        <dbReference type="ARBA" id="ARBA00023306"/>
    </source>
</evidence>
<proteinExistence type="inferred from homology"/>
<evidence type="ECO:0000256" key="4">
    <source>
        <dbReference type="ARBA" id="ARBA00022723"/>
    </source>
</evidence>
<dbReference type="Gene3D" id="3.40.50.300">
    <property type="entry name" value="P-loop containing nucleotide triphosphate hydrolases"/>
    <property type="match status" value="1"/>
</dbReference>
<keyword evidence="6" id="KW-0460">Magnesium</keyword>
<comment type="function">
    <text evidence="10">Necessary for normal cell division and for the maintenance of normal septation.</text>
</comment>
<reference evidence="12 13" key="1">
    <citation type="journal article" date="2020" name="Microorganisms">
        <title>Osmotic Adaptation and Compatible Solute Biosynthesis of Phototrophic Bacteria as Revealed from Genome Analyses.</title>
        <authorList>
            <person name="Imhoff J.F."/>
            <person name="Rahn T."/>
            <person name="Kunzel S."/>
            <person name="Keller A."/>
            <person name="Neulinger S.C."/>
        </authorList>
    </citation>
    <scope>NUCLEOTIDE SEQUENCE [LARGE SCALE GENOMIC DNA]</scope>
    <source>
        <strain evidence="12 13">DSM 15116</strain>
    </source>
</reference>
<keyword evidence="8 10" id="KW-0717">Septation</keyword>
<comment type="cofactor">
    <cofactor evidence="1">
        <name>Mg(2+)</name>
        <dbReference type="ChEBI" id="CHEBI:18420"/>
    </cofactor>
</comment>
<comment type="caution">
    <text evidence="12">The sequence shown here is derived from an EMBL/GenBank/DDBJ whole genome shotgun (WGS) entry which is preliminary data.</text>
</comment>
<dbReference type="PANTHER" id="PTHR11649">
    <property type="entry name" value="MSS1/TRME-RELATED GTP-BINDING PROTEIN"/>
    <property type="match status" value="1"/>
</dbReference>
<keyword evidence="4" id="KW-0479">Metal-binding</keyword>
<feature type="domain" description="EngB-type G" evidence="11">
    <location>
        <begin position="22"/>
        <end position="197"/>
    </location>
</feature>
<dbReference type="PANTHER" id="PTHR11649:SF13">
    <property type="entry name" value="ENGB-TYPE G DOMAIN-CONTAINING PROTEIN"/>
    <property type="match status" value="1"/>
</dbReference>
<sequence>MIYRRAQFRLSAPTPADLGEDSGLEAAFAGRSNVGKSSVLNALTGQRKLARISGTPGRTQTINVFDLDAERRLIDLPGYGYARVPQAVKRRWEQALPAYLQGRASLRGLIVIMDVRHAPTELDLQMLAWCADAELPVHAVLTKADKLKRGAARSRLAAVPEAVAEAGLELPSVQLFSATKGDGVDELAAVLDDWLEVGNS</sequence>
<organism evidence="12 13">
    <name type="scientific">Halorhodospira neutriphila</name>
    <dbReference type="NCBI Taxonomy" id="168379"/>
    <lineage>
        <taxon>Bacteria</taxon>
        <taxon>Pseudomonadati</taxon>
        <taxon>Pseudomonadota</taxon>
        <taxon>Gammaproteobacteria</taxon>
        <taxon>Chromatiales</taxon>
        <taxon>Ectothiorhodospiraceae</taxon>
        <taxon>Halorhodospira</taxon>
    </lineage>
</organism>
<evidence type="ECO:0000256" key="1">
    <source>
        <dbReference type="ARBA" id="ARBA00001946"/>
    </source>
</evidence>
<dbReference type="PROSITE" id="PS51706">
    <property type="entry name" value="G_ENGB"/>
    <property type="match status" value="1"/>
</dbReference>
<evidence type="ECO:0000256" key="2">
    <source>
        <dbReference type="ARBA" id="ARBA00009638"/>
    </source>
</evidence>
<gene>
    <name evidence="10" type="primary">engB</name>
    <name evidence="12" type="ORF">CKO13_00495</name>
</gene>
<keyword evidence="7 10" id="KW-0342">GTP-binding</keyword>
<keyword evidence="3 10" id="KW-0132">Cell division</keyword>
<dbReference type="SUPFAM" id="SSF52540">
    <property type="entry name" value="P-loop containing nucleoside triphosphate hydrolases"/>
    <property type="match status" value="1"/>
</dbReference>
<dbReference type="EMBL" id="NRSH01000002">
    <property type="protein sequence ID" value="MBK1725529.1"/>
    <property type="molecule type" value="Genomic_DNA"/>
</dbReference>
<dbReference type="InterPro" id="IPR027417">
    <property type="entry name" value="P-loop_NTPase"/>
</dbReference>
<keyword evidence="13" id="KW-1185">Reference proteome</keyword>
<evidence type="ECO:0000256" key="7">
    <source>
        <dbReference type="ARBA" id="ARBA00023134"/>
    </source>
</evidence>
<comment type="similarity">
    <text evidence="2 10">Belongs to the TRAFAC class TrmE-Era-EngA-EngB-Septin-like GTPase superfamily. EngB GTPase family.</text>
</comment>
<evidence type="ECO:0000313" key="13">
    <source>
        <dbReference type="Proteomes" id="UP000738126"/>
    </source>
</evidence>
<evidence type="ECO:0000313" key="12">
    <source>
        <dbReference type="EMBL" id="MBK1725529.1"/>
    </source>
</evidence>
<evidence type="ECO:0000259" key="11">
    <source>
        <dbReference type="PROSITE" id="PS51706"/>
    </source>
</evidence>
<evidence type="ECO:0000256" key="10">
    <source>
        <dbReference type="HAMAP-Rule" id="MF_00321"/>
    </source>
</evidence>